<dbReference type="RefSeq" id="WP_380111168.1">
    <property type="nucleotide sequence ID" value="NZ_JBHRYK010000016.1"/>
</dbReference>
<comment type="caution">
    <text evidence="7">The sequence shown here is derived from an EMBL/GenBank/DDBJ whole genome shotgun (WGS) entry which is preliminary data.</text>
</comment>
<dbReference type="Gene3D" id="3.30.565.10">
    <property type="entry name" value="Histidine kinase-like ATPase, C-terminal domain"/>
    <property type="match status" value="1"/>
</dbReference>
<dbReference type="PROSITE" id="PS50109">
    <property type="entry name" value="HIS_KIN"/>
    <property type="match status" value="1"/>
</dbReference>
<dbReference type="Pfam" id="PF02518">
    <property type="entry name" value="HATPase_c"/>
    <property type="match status" value="1"/>
</dbReference>
<evidence type="ECO:0000256" key="1">
    <source>
        <dbReference type="ARBA" id="ARBA00000085"/>
    </source>
</evidence>
<dbReference type="Gene3D" id="1.10.287.130">
    <property type="match status" value="1"/>
</dbReference>
<proteinExistence type="predicted"/>
<keyword evidence="8" id="KW-1185">Reference proteome</keyword>
<dbReference type="EC" id="2.7.13.3" evidence="2"/>
<gene>
    <name evidence="7" type="ORF">GCM10017781_43130</name>
</gene>
<protein>
    <recommendedName>
        <fullName evidence="2">histidine kinase</fullName>
        <ecNumber evidence="2">2.7.13.3</ecNumber>
    </recommendedName>
</protein>
<evidence type="ECO:0000313" key="8">
    <source>
        <dbReference type="Proteomes" id="UP000619376"/>
    </source>
</evidence>
<dbReference type="Gene3D" id="3.30.450.20">
    <property type="entry name" value="PAS domain"/>
    <property type="match status" value="1"/>
</dbReference>
<keyword evidence="3" id="KW-0597">Phosphoprotein</keyword>
<dbReference type="SMART" id="SM00387">
    <property type="entry name" value="HATPase_c"/>
    <property type="match status" value="1"/>
</dbReference>
<dbReference type="PANTHER" id="PTHR42878:SF15">
    <property type="entry name" value="BACTERIOPHYTOCHROME"/>
    <property type="match status" value="1"/>
</dbReference>
<evidence type="ECO:0000256" key="3">
    <source>
        <dbReference type="ARBA" id="ARBA00022553"/>
    </source>
</evidence>
<name>A0ABQ3JTJ9_9DEIO</name>
<feature type="domain" description="Histidine kinase" evidence="6">
    <location>
        <begin position="183"/>
        <end position="396"/>
    </location>
</feature>
<dbReference type="InterPro" id="IPR004358">
    <property type="entry name" value="Sig_transdc_His_kin-like_C"/>
</dbReference>
<evidence type="ECO:0000256" key="4">
    <source>
        <dbReference type="ARBA" id="ARBA00022679"/>
    </source>
</evidence>
<dbReference type="Pfam" id="PF00512">
    <property type="entry name" value="HisKA"/>
    <property type="match status" value="1"/>
</dbReference>
<evidence type="ECO:0000313" key="7">
    <source>
        <dbReference type="EMBL" id="GHF62416.1"/>
    </source>
</evidence>
<dbReference type="SMART" id="SM00388">
    <property type="entry name" value="HisKA"/>
    <property type="match status" value="1"/>
</dbReference>
<dbReference type="Pfam" id="PF08448">
    <property type="entry name" value="PAS_4"/>
    <property type="match status" value="1"/>
</dbReference>
<dbReference type="InterPro" id="IPR050351">
    <property type="entry name" value="BphY/WalK/GraS-like"/>
</dbReference>
<dbReference type="PANTHER" id="PTHR42878">
    <property type="entry name" value="TWO-COMPONENT HISTIDINE KINASE"/>
    <property type="match status" value="1"/>
</dbReference>
<dbReference type="PRINTS" id="PR00344">
    <property type="entry name" value="BCTRLSENSOR"/>
</dbReference>
<dbReference type="InterPro" id="IPR013656">
    <property type="entry name" value="PAS_4"/>
</dbReference>
<dbReference type="InterPro" id="IPR035965">
    <property type="entry name" value="PAS-like_dom_sf"/>
</dbReference>
<dbReference type="Proteomes" id="UP000619376">
    <property type="component" value="Unassembled WGS sequence"/>
</dbReference>
<organism evidence="7 8">
    <name type="scientific">Deinococcus metalli</name>
    <dbReference type="NCBI Taxonomy" id="1141878"/>
    <lineage>
        <taxon>Bacteria</taxon>
        <taxon>Thermotogati</taxon>
        <taxon>Deinococcota</taxon>
        <taxon>Deinococci</taxon>
        <taxon>Deinococcales</taxon>
        <taxon>Deinococcaceae</taxon>
        <taxon>Deinococcus</taxon>
    </lineage>
</organism>
<dbReference type="InterPro" id="IPR005467">
    <property type="entry name" value="His_kinase_dom"/>
</dbReference>
<comment type="catalytic activity">
    <reaction evidence="1">
        <text>ATP + protein L-histidine = ADP + protein N-phospho-L-histidine.</text>
        <dbReference type="EC" id="2.7.13.3"/>
    </reaction>
</comment>
<dbReference type="SUPFAM" id="SSF55874">
    <property type="entry name" value="ATPase domain of HSP90 chaperone/DNA topoisomerase II/histidine kinase"/>
    <property type="match status" value="1"/>
</dbReference>
<evidence type="ECO:0000256" key="2">
    <source>
        <dbReference type="ARBA" id="ARBA00012438"/>
    </source>
</evidence>
<dbReference type="EMBL" id="BNAJ01000016">
    <property type="protein sequence ID" value="GHF62416.1"/>
    <property type="molecule type" value="Genomic_DNA"/>
</dbReference>
<keyword evidence="4" id="KW-0808">Transferase</keyword>
<evidence type="ECO:0000259" key="6">
    <source>
        <dbReference type="PROSITE" id="PS50109"/>
    </source>
</evidence>
<keyword evidence="5" id="KW-0418">Kinase</keyword>
<accession>A0ABQ3JTJ9</accession>
<dbReference type="SUPFAM" id="SSF55785">
    <property type="entry name" value="PYP-like sensor domain (PAS domain)"/>
    <property type="match status" value="1"/>
</dbReference>
<dbReference type="InterPro" id="IPR003594">
    <property type="entry name" value="HATPase_dom"/>
</dbReference>
<evidence type="ECO:0000256" key="5">
    <source>
        <dbReference type="ARBA" id="ARBA00022777"/>
    </source>
</evidence>
<dbReference type="InterPro" id="IPR036890">
    <property type="entry name" value="HATPase_C_sf"/>
</dbReference>
<sequence>MGQHNRRTQPQPPSDVSGVLPATAVQSAFDTVRDTMAVVDAAGTVRLVNRAWLTFMTDNGGTEVACGVGSSYLQACDNADGPCADEGPAVAQGLRDVLEGRTETFDAEYPCHSPTHERWFRVRITAFMDGAARYATVLHEDISERRHAEIREADLDSEVDQVVRVRTQALRTERDELDAFVGAVSHDLRTPVRHVRSFMQLLRARASERLNGDDRRLMDVIDGASGRLDGMITELLGLARVSQATLRFEDVELTQVVRRAWANLNPETQGRRIEWLARDLPVVRGDAELLRLAFENLLGNAIKYTSGRERASIEVGARATPDEWIVFVQDDGVGFNPQYVHRLFGAFQRLHSGREFEGVGMGLANVKRIVERHGGRVWAESHPGDGATFYVAFPKP</sequence>
<dbReference type="InterPro" id="IPR036097">
    <property type="entry name" value="HisK_dim/P_sf"/>
</dbReference>
<reference evidence="8" key="1">
    <citation type="journal article" date="2019" name="Int. J. Syst. Evol. Microbiol.">
        <title>The Global Catalogue of Microorganisms (GCM) 10K type strain sequencing project: providing services to taxonomists for standard genome sequencing and annotation.</title>
        <authorList>
            <consortium name="The Broad Institute Genomics Platform"/>
            <consortium name="The Broad Institute Genome Sequencing Center for Infectious Disease"/>
            <person name="Wu L."/>
            <person name="Ma J."/>
        </authorList>
    </citation>
    <scope>NUCLEOTIDE SEQUENCE [LARGE SCALE GENOMIC DNA]</scope>
    <source>
        <strain evidence="8">CGMCC 1.18437</strain>
    </source>
</reference>
<dbReference type="SUPFAM" id="SSF47384">
    <property type="entry name" value="Homodimeric domain of signal transducing histidine kinase"/>
    <property type="match status" value="1"/>
</dbReference>
<dbReference type="InterPro" id="IPR003661">
    <property type="entry name" value="HisK_dim/P_dom"/>
</dbReference>
<dbReference type="CDD" id="cd00082">
    <property type="entry name" value="HisKA"/>
    <property type="match status" value="1"/>
</dbReference>